<dbReference type="RefSeq" id="WP_315626259.1">
    <property type="nucleotide sequence ID" value="NZ_JAUHMF010000010.1"/>
</dbReference>
<sequence length="692" mass="77076">MYDLSIPQLFEIVLSQFLENHPSYKTWLTGIQSVHYDEASQTFYVELTNRYARDWCERHAGDQSDLAQDLAGALGMPCHIRYVHGAIAPTEEDIPDQTLTLEVEEDLYNRIVRPQAVTVLPGYFRRWIPVLGPELAWLYVGFYQAAYSCSTGGEKHIIGHFTSEQIAFLSGCHPVTIRKRIRKSETWQRLRGLVERIDAGQQQWVRKEDGRPHKAANRYRIHTSLPLTPTDAIRLEDWLRENIPQDNLQSILKALNNLSPDTIFDTYPTAEGEPRTIEQVVNTCFPTMPKQATQAIVDTIESQLRPSKDIIVITHFFVQNILPLLGEGPAWLYVLLRDRCWEGENTRSTTIVNGGYAEIANWLGLSRPKTIYEWLNDKRSLFRCYVSVDKTGSPAIGDKWSAPRSFNVLLHDIPLEPLGAYKLGLDTTAYIQQTGRLGLLELAPEDLEQHPQLAAIVSVLDDLVGARDAGGASGTNRVARLALSGGANGTNRVAQTLQIEWRERYKYSGANATNTVARTLQSGGANATNTVARTLQSGGANATNTVARTLQSGGANATVKSLKSLVKSSLSSGVNPPPSQNSAQSENTIPNEATNSAAVTFTWSVLDKFNISQESRKKLIESDLQPWHFVSWLLYAWKNNRIKSPEAFAISQTLSQRKGAGGIYDQWAQDPSLLIQDLSNYNAPGQARQLFA</sequence>
<name>A0ABU3NS01_9CHLR</name>
<reference evidence="2 3" key="1">
    <citation type="submission" date="2023-07" db="EMBL/GenBank/DDBJ databases">
        <title>Novel species of Thermanaerothrix with wide hydrolytic capabilities.</title>
        <authorList>
            <person name="Zayulina K.S."/>
            <person name="Podosokorskaya O.A."/>
            <person name="Elcheninov A.G."/>
        </authorList>
    </citation>
    <scope>NUCLEOTIDE SEQUENCE [LARGE SCALE GENOMIC DNA]</scope>
    <source>
        <strain evidence="2 3">4228-RoL</strain>
        <plasmid evidence="2">p4228-RoL</plasmid>
    </source>
</reference>
<keyword evidence="2" id="KW-0614">Plasmid</keyword>
<dbReference type="Proteomes" id="UP001254165">
    <property type="component" value="Unassembled WGS sequence"/>
</dbReference>
<dbReference type="EMBL" id="JAUHMF010000010">
    <property type="protein sequence ID" value="MDT8899602.1"/>
    <property type="molecule type" value="Genomic_DNA"/>
</dbReference>
<geneLocation type="plasmid" evidence="2">
    <name>p4228-RoL</name>
</geneLocation>
<evidence type="ECO:0000256" key="1">
    <source>
        <dbReference type="SAM" id="MobiDB-lite"/>
    </source>
</evidence>
<evidence type="ECO:0008006" key="4">
    <source>
        <dbReference type="Google" id="ProtNLM"/>
    </source>
</evidence>
<proteinExistence type="predicted"/>
<accession>A0ABU3NS01</accession>
<keyword evidence="3" id="KW-1185">Reference proteome</keyword>
<evidence type="ECO:0000313" key="3">
    <source>
        <dbReference type="Proteomes" id="UP001254165"/>
    </source>
</evidence>
<protein>
    <recommendedName>
        <fullName evidence="4">DnaA N-terminal domain-containing protein</fullName>
    </recommendedName>
</protein>
<feature type="region of interest" description="Disordered" evidence="1">
    <location>
        <begin position="568"/>
        <end position="588"/>
    </location>
</feature>
<comment type="caution">
    <text evidence="2">The sequence shown here is derived from an EMBL/GenBank/DDBJ whole genome shotgun (WGS) entry which is preliminary data.</text>
</comment>
<gene>
    <name evidence="2" type="ORF">QYE77_15155</name>
</gene>
<evidence type="ECO:0000313" key="2">
    <source>
        <dbReference type="EMBL" id="MDT8899602.1"/>
    </source>
</evidence>
<organism evidence="2 3">
    <name type="scientific">Thermanaerothrix solaris</name>
    <dbReference type="NCBI Taxonomy" id="3058434"/>
    <lineage>
        <taxon>Bacteria</taxon>
        <taxon>Bacillati</taxon>
        <taxon>Chloroflexota</taxon>
        <taxon>Anaerolineae</taxon>
        <taxon>Anaerolineales</taxon>
        <taxon>Anaerolineaceae</taxon>
        <taxon>Thermanaerothrix</taxon>
    </lineage>
</organism>